<keyword evidence="1" id="KW-0812">Transmembrane</keyword>
<dbReference type="AlphaFoldDB" id="A0AAN8PZH5"/>
<comment type="caution">
    <text evidence="2">The sequence shown here is derived from an EMBL/GenBank/DDBJ whole genome shotgun (WGS) entry which is preliminary data.</text>
</comment>
<protein>
    <submittedName>
        <fullName evidence="2">Uncharacterized protein</fullName>
    </submittedName>
</protein>
<accession>A0AAN8PZH5</accession>
<feature type="transmembrane region" description="Helical" evidence="1">
    <location>
        <begin position="22"/>
        <end position="46"/>
    </location>
</feature>
<dbReference type="EMBL" id="JAZGQO010000007">
    <property type="protein sequence ID" value="KAK6182396.1"/>
    <property type="molecule type" value="Genomic_DNA"/>
</dbReference>
<gene>
    <name evidence="2" type="ORF">SNE40_010099</name>
</gene>
<dbReference type="Proteomes" id="UP001347796">
    <property type="component" value="Unassembled WGS sequence"/>
</dbReference>
<keyword evidence="1" id="KW-1133">Transmembrane helix</keyword>
<organism evidence="2 3">
    <name type="scientific">Patella caerulea</name>
    <name type="common">Rayed Mediterranean limpet</name>
    <dbReference type="NCBI Taxonomy" id="87958"/>
    <lineage>
        <taxon>Eukaryota</taxon>
        <taxon>Metazoa</taxon>
        <taxon>Spiralia</taxon>
        <taxon>Lophotrochozoa</taxon>
        <taxon>Mollusca</taxon>
        <taxon>Gastropoda</taxon>
        <taxon>Patellogastropoda</taxon>
        <taxon>Patelloidea</taxon>
        <taxon>Patellidae</taxon>
        <taxon>Patella</taxon>
    </lineage>
</organism>
<keyword evidence="1" id="KW-0472">Membrane</keyword>
<evidence type="ECO:0000313" key="2">
    <source>
        <dbReference type="EMBL" id="KAK6182396.1"/>
    </source>
</evidence>
<reference evidence="2 3" key="1">
    <citation type="submission" date="2024-01" db="EMBL/GenBank/DDBJ databases">
        <title>The genome of the rayed Mediterranean limpet Patella caerulea (Linnaeus, 1758).</title>
        <authorList>
            <person name="Anh-Thu Weber A."/>
            <person name="Halstead-Nussloch G."/>
        </authorList>
    </citation>
    <scope>NUCLEOTIDE SEQUENCE [LARGE SCALE GENOMIC DNA]</scope>
    <source>
        <strain evidence="2">AATW-2023a</strain>
        <tissue evidence="2">Whole specimen</tissue>
    </source>
</reference>
<keyword evidence="3" id="KW-1185">Reference proteome</keyword>
<evidence type="ECO:0000256" key="1">
    <source>
        <dbReference type="SAM" id="Phobius"/>
    </source>
</evidence>
<evidence type="ECO:0000313" key="3">
    <source>
        <dbReference type="Proteomes" id="UP001347796"/>
    </source>
</evidence>
<proteinExistence type="predicted"/>
<name>A0AAN8PZH5_PATCE</name>
<sequence>MSDDIQQDDEPFGSSVWQDEKYMISIMIPIGISITGAMIIMIMAYAGKMCKKRREEVAISTLERVIPKPLSSTVTLEDVSNLISDTDDEEY</sequence>